<dbReference type="HOGENOM" id="CLU_1653080_0_0_1"/>
<feature type="domain" description="CSC1/OSCA1-like 7TM region" evidence="2">
    <location>
        <begin position="3"/>
        <end position="160"/>
    </location>
</feature>
<dbReference type="GO" id="GO:0005227">
    <property type="term" value="F:calcium-activated cation channel activity"/>
    <property type="evidence" value="ECO:0007669"/>
    <property type="project" value="InterPro"/>
</dbReference>
<accession>A0A015KID5</accession>
<dbReference type="GO" id="GO:0005886">
    <property type="term" value="C:plasma membrane"/>
    <property type="evidence" value="ECO:0007669"/>
    <property type="project" value="TreeGrafter"/>
</dbReference>
<keyword evidence="1" id="KW-0472">Membrane</keyword>
<evidence type="ECO:0000313" key="4">
    <source>
        <dbReference type="Proteomes" id="UP000022910"/>
    </source>
</evidence>
<keyword evidence="1" id="KW-1133">Transmembrane helix</keyword>
<protein>
    <recommendedName>
        <fullName evidence="2">CSC1/OSCA1-like 7TM region domain-containing protein</fullName>
    </recommendedName>
</protein>
<gene>
    <name evidence="3" type="ORF">RirG_005970</name>
</gene>
<keyword evidence="4" id="KW-1185">Reference proteome</keyword>
<dbReference type="InterPro" id="IPR003864">
    <property type="entry name" value="CSC1/OSCA1-like_7TM"/>
</dbReference>
<dbReference type="Pfam" id="PF02714">
    <property type="entry name" value="RSN1_7TM"/>
    <property type="match status" value="1"/>
</dbReference>
<reference evidence="3 4" key="1">
    <citation type="submission" date="2014-02" db="EMBL/GenBank/DDBJ databases">
        <title>Single nucleus genome sequencing reveals high similarity among nuclei of an endomycorrhizal fungus.</title>
        <authorList>
            <person name="Lin K."/>
            <person name="Geurts R."/>
            <person name="Zhang Z."/>
            <person name="Limpens E."/>
            <person name="Saunders D.G."/>
            <person name="Mu D."/>
            <person name="Pang E."/>
            <person name="Cao H."/>
            <person name="Cha H."/>
            <person name="Lin T."/>
            <person name="Zhou Q."/>
            <person name="Shang Y."/>
            <person name="Li Y."/>
            <person name="Ivanov S."/>
            <person name="Sharma T."/>
            <person name="Velzen R.V."/>
            <person name="Ruijter N.D."/>
            <person name="Aanen D.K."/>
            <person name="Win J."/>
            <person name="Kamoun S."/>
            <person name="Bisseling T."/>
            <person name="Huang S."/>
        </authorList>
    </citation>
    <scope>NUCLEOTIDE SEQUENCE [LARGE SCALE GENOMIC DNA]</scope>
    <source>
        <strain evidence="4">DAOM197198w</strain>
    </source>
</reference>
<keyword evidence="1" id="KW-0812">Transmembrane</keyword>
<comment type="caution">
    <text evidence="3">The sequence shown here is derived from an EMBL/GenBank/DDBJ whole genome shotgun (WGS) entry which is preliminary data.</text>
</comment>
<dbReference type="InterPro" id="IPR045122">
    <property type="entry name" value="Csc1-like"/>
</dbReference>
<proteinExistence type="predicted"/>
<evidence type="ECO:0000256" key="1">
    <source>
        <dbReference type="SAM" id="Phobius"/>
    </source>
</evidence>
<evidence type="ECO:0000313" key="3">
    <source>
        <dbReference type="EMBL" id="EXX79400.1"/>
    </source>
</evidence>
<dbReference type="OrthoDB" id="2150324at2759"/>
<organism evidence="3 4">
    <name type="scientific">Rhizophagus irregularis (strain DAOM 197198w)</name>
    <name type="common">Glomus intraradices</name>
    <dbReference type="NCBI Taxonomy" id="1432141"/>
    <lineage>
        <taxon>Eukaryota</taxon>
        <taxon>Fungi</taxon>
        <taxon>Fungi incertae sedis</taxon>
        <taxon>Mucoromycota</taxon>
        <taxon>Glomeromycotina</taxon>
        <taxon>Glomeromycetes</taxon>
        <taxon>Glomerales</taxon>
        <taxon>Glomeraceae</taxon>
        <taxon>Rhizophagus</taxon>
    </lineage>
</organism>
<feature type="transmembrane region" description="Helical" evidence="1">
    <location>
        <begin position="31"/>
        <end position="49"/>
    </location>
</feature>
<feature type="transmembrane region" description="Helical" evidence="1">
    <location>
        <begin position="98"/>
        <end position="124"/>
    </location>
</feature>
<dbReference type="PANTHER" id="PTHR13018">
    <property type="entry name" value="PROBABLE MEMBRANE PROTEIN DUF221-RELATED"/>
    <property type="match status" value="1"/>
</dbReference>
<dbReference type="PANTHER" id="PTHR13018:SF149">
    <property type="entry name" value="DOMAIN PROTEIN, PUTATIVE (AFU_ORTHOLOGUE AFUA_3G11660)-RELATED"/>
    <property type="match status" value="1"/>
</dbReference>
<evidence type="ECO:0000259" key="2">
    <source>
        <dbReference type="Pfam" id="PF02714"/>
    </source>
</evidence>
<name>A0A015KID5_RHIIW</name>
<dbReference type="Proteomes" id="UP000022910">
    <property type="component" value="Unassembled WGS sequence"/>
</dbReference>
<sequence length="160" mass="18384">MGAFFIVLPQILRIISRYQGKATKSSLDRAVLGKLYLFFLINNIVMYTLSSTLVDLYGKIRATINAGNTDFKDLYKVVKEADFLDELADSLIKVSSFWINYISLRGVGAIFDLAQIVSLILISIKKFFVQPTPRNIKEFSRPPDFDYPVYYNIHLFFFTV</sequence>
<dbReference type="AlphaFoldDB" id="A0A015KID5"/>
<dbReference type="EMBL" id="JEMT01003763">
    <property type="protein sequence ID" value="EXX79400.1"/>
    <property type="molecule type" value="Genomic_DNA"/>
</dbReference>